<keyword evidence="5" id="KW-0472">Membrane</keyword>
<dbReference type="Gene3D" id="1.10.510.10">
    <property type="entry name" value="Transferase(Phosphotransferase) domain 1"/>
    <property type="match status" value="1"/>
</dbReference>
<keyword evidence="4" id="KW-1133">Transmembrane helix</keyword>
<feature type="region of interest" description="Disordered" evidence="8">
    <location>
        <begin position="437"/>
        <end position="457"/>
    </location>
</feature>
<dbReference type="EMBL" id="CH991583">
    <property type="protein sequence ID" value="EDQ84629.1"/>
    <property type="molecule type" value="Genomic_DNA"/>
</dbReference>
<evidence type="ECO:0000256" key="3">
    <source>
        <dbReference type="ARBA" id="ARBA00022729"/>
    </source>
</evidence>
<dbReference type="GO" id="GO:0005524">
    <property type="term" value="F:ATP binding"/>
    <property type="evidence" value="ECO:0007669"/>
    <property type="project" value="InterPro"/>
</dbReference>
<dbReference type="GO" id="GO:0010976">
    <property type="term" value="P:positive regulation of neuron projection development"/>
    <property type="evidence" value="ECO:0000318"/>
    <property type="project" value="GO_Central"/>
</dbReference>
<keyword evidence="11" id="KW-1185">Reference proteome</keyword>
<comment type="subcellular location">
    <subcellularLocation>
        <location evidence="1">Membrane</location>
        <topology evidence="1">Single-pass membrane protein</topology>
    </subcellularLocation>
</comment>
<evidence type="ECO:0000256" key="5">
    <source>
        <dbReference type="ARBA" id="ARBA00023136"/>
    </source>
</evidence>
<dbReference type="eggNOG" id="KOG0200">
    <property type="taxonomic scope" value="Eukaryota"/>
</dbReference>
<dbReference type="KEGG" id="mbr:MONBRDRAFT_30040"/>
<dbReference type="GO" id="GO:0043235">
    <property type="term" value="C:receptor complex"/>
    <property type="evidence" value="ECO:0000318"/>
    <property type="project" value="GO_Central"/>
</dbReference>
<evidence type="ECO:0000256" key="2">
    <source>
        <dbReference type="ARBA" id="ARBA00022692"/>
    </source>
</evidence>
<dbReference type="InParanoid" id="A9VCU9"/>
<feature type="region of interest" description="Disordered" evidence="8">
    <location>
        <begin position="369"/>
        <end position="421"/>
    </location>
</feature>
<dbReference type="PROSITE" id="PS00109">
    <property type="entry name" value="PROTEIN_KINASE_TYR"/>
    <property type="match status" value="1"/>
</dbReference>
<organism evidence="10 11">
    <name type="scientific">Monosiga brevicollis</name>
    <name type="common">Choanoflagellate</name>
    <dbReference type="NCBI Taxonomy" id="81824"/>
    <lineage>
        <taxon>Eukaryota</taxon>
        <taxon>Choanoflagellata</taxon>
        <taxon>Craspedida</taxon>
        <taxon>Salpingoecidae</taxon>
        <taxon>Monosiga</taxon>
    </lineage>
</organism>
<dbReference type="InterPro" id="IPR050122">
    <property type="entry name" value="RTK"/>
</dbReference>
<dbReference type="RefSeq" id="XP_001750533.1">
    <property type="nucleotide sequence ID" value="XM_001750481.1"/>
</dbReference>
<evidence type="ECO:0000313" key="11">
    <source>
        <dbReference type="Proteomes" id="UP000001357"/>
    </source>
</evidence>
<dbReference type="GO" id="GO:0007169">
    <property type="term" value="P:cell surface receptor protein tyrosine kinase signaling pathway"/>
    <property type="evidence" value="ECO:0000318"/>
    <property type="project" value="GO_Central"/>
</dbReference>
<feature type="region of interest" description="Disordered" evidence="8">
    <location>
        <begin position="505"/>
        <end position="531"/>
    </location>
</feature>
<evidence type="ECO:0000256" key="8">
    <source>
        <dbReference type="SAM" id="MobiDB-lite"/>
    </source>
</evidence>
<feature type="region of interest" description="Disordered" evidence="8">
    <location>
        <begin position="253"/>
        <end position="303"/>
    </location>
</feature>
<dbReference type="SUPFAM" id="SSF56112">
    <property type="entry name" value="Protein kinase-like (PK-like)"/>
    <property type="match status" value="1"/>
</dbReference>
<feature type="compositionally biased region" description="Acidic residues" evidence="8">
    <location>
        <begin position="369"/>
        <end position="379"/>
    </location>
</feature>
<dbReference type="GO" id="GO:0051897">
    <property type="term" value="P:positive regulation of phosphatidylinositol 3-kinase/protein kinase B signal transduction"/>
    <property type="evidence" value="ECO:0000318"/>
    <property type="project" value="GO_Central"/>
</dbReference>
<feature type="compositionally biased region" description="Polar residues" evidence="8">
    <location>
        <begin position="72"/>
        <end position="81"/>
    </location>
</feature>
<dbReference type="InterPro" id="IPR008266">
    <property type="entry name" value="Tyr_kinase_AS"/>
</dbReference>
<keyword evidence="3" id="KW-0732">Signal</keyword>
<feature type="compositionally biased region" description="Low complexity" evidence="8">
    <location>
        <begin position="1236"/>
        <end position="1275"/>
    </location>
</feature>
<dbReference type="PANTHER" id="PTHR24416:SF349">
    <property type="entry name" value="TYROSINE-PROTEIN KINASE RYK"/>
    <property type="match status" value="1"/>
</dbReference>
<feature type="domain" description="Protein kinase" evidence="9">
    <location>
        <begin position="884"/>
        <end position="1165"/>
    </location>
</feature>
<accession>A9VCU9</accession>
<dbReference type="GO" id="GO:0005886">
    <property type="term" value="C:plasma membrane"/>
    <property type="evidence" value="ECO:0000318"/>
    <property type="project" value="GO_Central"/>
</dbReference>
<dbReference type="STRING" id="81824.A9VCU9"/>
<feature type="region of interest" description="Disordered" evidence="8">
    <location>
        <begin position="36"/>
        <end position="81"/>
    </location>
</feature>
<dbReference type="Pfam" id="PF07714">
    <property type="entry name" value="PK_Tyr_Ser-Thr"/>
    <property type="match status" value="2"/>
</dbReference>
<sequence length="1308" mass="142985">MGSSSSRAAPIHHHRSSAGQQEATINILLHGTEAINASIPDPSHPRRSSTSSAQQLKLTSDRRLSRFDPEASTGSGRLNAESTRYASDTTVVDATRLLASQPAIKVQLVMGQQLQLRSADTSDLILALNWLQCHEFAMLQGPLLLIYHNDISAHSAAITLLETASRTHTRELVALLRAIKHDREIHHARHALDQALNPSSSSITSAEPHQQQHFRITRGFSISSTSSFDASGLATPHQASTLAVPAVTRIRRSSPLASPAQSPHNSPAVRRQTQSKDRPNSMPVLNLDECPDSPTLTNPTSLDNKRLQVARRFQVELLDMLLATRTAPEERARRAAALLHDFDKTSHDVLLPSANRQELVDAVLTMDHTEDEGDQEELDTTSNKQPEGTGAEDPAPIPPLNFGPNVAQAWGASPSAPSAQATTMDLDRLDDSHDAVVTHPSKASVLSADSGPPGLSRRTSKVVAQLFGLAPQQQRTLFWAGLRQVSGGEGGTFEPNTDLQQLHTMPSVDDDEENVRAATPYSDDGDDDRRESGQLQLEAARPGVELLPWRQELAGFGAVLEAGREHARAHATVHGNWQGTVVISQVPTVSRILRSYSALNTGHWALTDIDTVRYQGRAAVLRATSYSVALMAQGTARENSNAPAGMQLLLSRLDFWCRVPGNKKLLALAVRGPSNHYLVAFFHVPRRAAQLLARLASLRRKHHSHFCDVALPPPMTARTGPEGTPEYQVEARLLGTQLRHGATSLATASEAIFEILEPLPSPVRVSCSFTALDATIAWEHPDGSSDRRMHSSVSFETQHLRLAAVLERDRAMAARAKEMHLHLPEDGYLVLLVYGEATEPVLVIVLEVAGMGLEIVNQLQRIVQLMASTLNHQQAYGKRRWTVIRSSPSLPSGHFGKVYLTEWSPTDGREPRKVATKMLRSDATDEDRRNFLREAELACQLRHRNIVQFVGCLLESDPWLLVLTYVPYGDVRRILKTIRGGGARCSTLELLKIATQCFQAMTYVSEQRCLHLDLATRNLLVGLENHVVLTDFGLGRRLAKDEAAWHCTNPGRMPIKWLDPQAMFDGVFSPQTDICRGGRYYTMGGAFVKFEQQKASEGRGLWSHGALPYGQLKGKAYEAQFRAGLRLEMPNKCPASVFGLMTACWHSDPLQRPTFGKMTTQLQRIAAAGIAKLAQDRPSVTVRDLGLLAQALERQQDVSVVPRYSVNKDRDLHGPRRATARQADESKNVSKTDGKSVTAAVLSTPSSSASASVSETAQPPSQPAQEAAAPLARPPMTRLAAISEAPAIESQDVSTAAIMPTPMDDSNC</sequence>
<keyword evidence="6" id="KW-0675">Receptor</keyword>
<dbReference type="InterPro" id="IPR011009">
    <property type="entry name" value="Kinase-like_dom_sf"/>
</dbReference>
<feature type="compositionally biased region" description="Basic and acidic residues" evidence="8">
    <location>
        <begin position="1222"/>
        <end position="1234"/>
    </location>
</feature>
<dbReference type="GeneID" id="5895792"/>
<protein>
    <recommendedName>
        <fullName evidence="9">Protein kinase domain-containing protein</fullName>
    </recommendedName>
</protein>
<keyword evidence="2" id="KW-0812">Transmembrane</keyword>
<dbReference type="InterPro" id="IPR001245">
    <property type="entry name" value="Ser-Thr/Tyr_kinase_cat_dom"/>
</dbReference>
<reference evidence="10 11" key="1">
    <citation type="journal article" date="2008" name="Nature">
        <title>The genome of the choanoflagellate Monosiga brevicollis and the origin of metazoans.</title>
        <authorList>
            <consortium name="JGI Sequencing"/>
            <person name="King N."/>
            <person name="Westbrook M.J."/>
            <person name="Young S.L."/>
            <person name="Kuo A."/>
            <person name="Abedin M."/>
            <person name="Chapman J."/>
            <person name="Fairclough S."/>
            <person name="Hellsten U."/>
            <person name="Isogai Y."/>
            <person name="Letunic I."/>
            <person name="Marr M."/>
            <person name="Pincus D."/>
            <person name="Putnam N."/>
            <person name="Rokas A."/>
            <person name="Wright K.J."/>
            <person name="Zuzow R."/>
            <person name="Dirks W."/>
            <person name="Good M."/>
            <person name="Goodstein D."/>
            <person name="Lemons D."/>
            <person name="Li W."/>
            <person name="Lyons J.B."/>
            <person name="Morris A."/>
            <person name="Nichols S."/>
            <person name="Richter D.J."/>
            <person name="Salamov A."/>
            <person name="Bork P."/>
            <person name="Lim W.A."/>
            <person name="Manning G."/>
            <person name="Miller W.T."/>
            <person name="McGinnis W."/>
            <person name="Shapiro H."/>
            <person name="Tjian R."/>
            <person name="Grigoriev I.V."/>
            <person name="Rokhsar D."/>
        </authorList>
    </citation>
    <scope>NUCLEOTIDE SEQUENCE [LARGE SCALE GENOMIC DNA]</scope>
    <source>
        <strain evidence="11">MX1 / ATCC 50154</strain>
    </source>
</reference>
<feature type="region of interest" description="Disordered" evidence="8">
    <location>
        <begin position="1"/>
        <end position="21"/>
    </location>
</feature>
<dbReference type="PANTHER" id="PTHR24416">
    <property type="entry name" value="TYROSINE-PROTEIN KINASE RECEPTOR"/>
    <property type="match status" value="1"/>
</dbReference>
<evidence type="ECO:0000256" key="6">
    <source>
        <dbReference type="ARBA" id="ARBA00023170"/>
    </source>
</evidence>
<dbReference type="PROSITE" id="PS50011">
    <property type="entry name" value="PROTEIN_KINASE_DOM"/>
    <property type="match status" value="1"/>
</dbReference>
<feature type="compositionally biased region" description="Low complexity" evidence="8">
    <location>
        <begin position="407"/>
        <end position="421"/>
    </location>
</feature>
<evidence type="ECO:0000313" key="10">
    <source>
        <dbReference type="EMBL" id="EDQ84629.1"/>
    </source>
</evidence>
<name>A9VCU9_MONBE</name>
<evidence type="ECO:0000259" key="9">
    <source>
        <dbReference type="PROSITE" id="PS50011"/>
    </source>
</evidence>
<feature type="compositionally biased region" description="Polar residues" evidence="8">
    <location>
        <begin position="48"/>
        <end position="58"/>
    </location>
</feature>
<gene>
    <name evidence="10" type="ORF">MONBRDRAFT_30040</name>
</gene>
<dbReference type="GO" id="GO:0004714">
    <property type="term" value="F:transmembrane receptor protein tyrosine kinase activity"/>
    <property type="evidence" value="ECO:0000318"/>
    <property type="project" value="GO_Central"/>
</dbReference>
<dbReference type="Proteomes" id="UP000001357">
    <property type="component" value="Unassembled WGS sequence"/>
</dbReference>
<evidence type="ECO:0000256" key="7">
    <source>
        <dbReference type="ARBA" id="ARBA00023180"/>
    </source>
</evidence>
<evidence type="ECO:0000256" key="4">
    <source>
        <dbReference type="ARBA" id="ARBA00022989"/>
    </source>
</evidence>
<evidence type="ECO:0000256" key="1">
    <source>
        <dbReference type="ARBA" id="ARBA00004167"/>
    </source>
</evidence>
<feature type="compositionally biased region" description="Polar residues" evidence="8">
    <location>
        <begin position="255"/>
        <end position="265"/>
    </location>
</feature>
<dbReference type="InterPro" id="IPR000719">
    <property type="entry name" value="Prot_kinase_dom"/>
</dbReference>
<keyword evidence="7" id="KW-0325">Glycoprotein</keyword>
<proteinExistence type="predicted"/>
<feature type="region of interest" description="Disordered" evidence="8">
    <location>
        <begin position="1203"/>
        <end position="1308"/>
    </location>
</feature>
<feature type="compositionally biased region" description="Basic and acidic residues" evidence="8">
    <location>
        <begin position="59"/>
        <end position="69"/>
    </location>
</feature>